<dbReference type="EC" id="1.2.1.26" evidence="5"/>
<evidence type="ECO:0000256" key="3">
    <source>
        <dbReference type="ARBA" id="ARBA00050769"/>
    </source>
</evidence>
<keyword evidence="2 7" id="KW-0560">Oxidoreductase</keyword>
<sequence>MIPQGTSLIGQKAVTGGQAVIRTIDPATGVPIAPDYPGLDPEEVARACRLAWEAFDDYRESSLEARASFLETIAAEIEALGDALIERGMAETGLPQARLEGERGRTCGQLRLFASVVRAGEWLDVRIDPAQPERQPMPRVDLRQRHVALGPVGVFGASNFPLAFSVAGGDTASALAAGCPVVVKAHAAHPGTSELVGRAVQAAVAECELPEGVFSLLFGAGNEIGQALVADPHIQAVGFTGSRAGGLALMATAQARPQPIPVYAEMSSINPVFLLPEALKARGQDIASGFVASLNLGAGQFCTNPGLVIGVKGEALEAFVAAAGAVVQKSPAQTMLTPGIHAAYGDGVSQLAAVAREIARGVPAVGPHEGQSALFSARAADFLSSEALQAEVFGSSSLVIECEDLDEMRAVAEQLEGQLTITLQMDDADLEAARALLPTLERRAGRVLVNGWPTGVEVCHAMVHGGPFPATSDSRTTSVGSAAIRRFLRPVCYQNLPEGLLPEALRDDNPLNLSRLVDGKRE</sequence>
<dbReference type="Pfam" id="PF00171">
    <property type="entry name" value="Aldedh"/>
    <property type="match status" value="1"/>
</dbReference>
<evidence type="ECO:0000256" key="1">
    <source>
        <dbReference type="ARBA" id="ARBA00009986"/>
    </source>
</evidence>
<dbReference type="PANTHER" id="PTHR43353">
    <property type="entry name" value="SUCCINATE-SEMIALDEHYDE DEHYDROGENASE, MITOCHONDRIAL"/>
    <property type="match status" value="1"/>
</dbReference>
<comment type="catalytic activity">
    <reaction evidence="3">
        <text>2,5-dioxopentanoate + NAD(+) + H2O = 2-oxoglutarate + NADH + 2 H(+)</text>
        <dbReference type="Rhea" id="RHEA:47152"/>
        <dbReference type="ChEBI" id="CHEBI:15377"/>
        <dbReference type="ChEBI" id="CHEBI:15378"/>
        <dbReference type="ChEBI" id="CHEBI:16810"/>
        <dbReference type="ChEBI" id="CHEBI:57540"/>
        <dbReference type="ChEBI" id="CHEBI:57945"/>
        <dbReference type="ChEBI" id="CHEBI:58136"/>
    </reaction>
</comment>
<reference evidence="7 8" key="1">
    <citation type="submission" date="2020-08" db="EMBL/GenBank/DDBJ databases">
        <title>Genomic Encyclopedia of Type Strains, Phase III (KMG-III): the genomes of soil and plant-associated and newly described type strains.</title>
        <authorList>
            <person name="Whitman W."/>
        </authorList>
    </citation>
    <scope>NUCLEOTIDE SEQUENCE [LARGE SCALE GENOMIC DNA]</scope>
    <source>
        <strain evidence="7 8">CECT 7744</strain>
    </source>
</reference>
<protein>
    <recommendedName>
        <fullName evidence="5">2,5-dioxovalerate dehydrogenase</fullName>
        <ecNumber evidence="5">1.2.1.26</ecNumber>
    </recommendedName>
</protein>
<comment type="catalytic activity">
    <reaction evidence="4">
        <text>2,5-dioxopentanoate + NADP(+) + H2O = 2-oxoglutarate + NADPH + 2 H(+)</text>
        <dbReference type="Rhea" id="RHEA:11296"/>
        <dbReference type="ChEBI" id="CHEBI:15377"/>
        <dbReference type="ChEBI" id="CHEBI:15378"/>
        <dbReference type="ChEBI" id="CHEBI:16810"/>
        <dbReference type="ChEBI" id="CHEBI:57783"/>
        <dbReference type="ChEBI" id="CHEBI:58136"/>
        <dbReference type="ChEBI" id="CHEBI:58349"/>
        <dbReference type="EC" id="1.2.1.26"/>
    </reaction>
</comment>
<dbReference type="InterPro" id="IPR016163">
    <property type="entry name" value="Ald_DH_C"/>
</dbReference>
<comment type="similarity">
    <text evidence="1">Belongs to the aldehyde dehydrogenase family.</text>
</comment>
<dbReference type="EMBL" id="JACHXR010000014">
    <property type="protein sequence ID" value="MBB3232658.1"/>
    <property type="molecule type" value="Genomic_DNA"/>
</dbReference>
<dbReference type="SUPFAM" id="SSF53720">
    <property type="entry name" value="ALDH-like"/>
    <property type="match status" value="1"/>
</dbReference>
<dbReference type="PANTHER" id="PTHR43353:SF3">
    <property type="entry name" value="ALDEHYDE DEHYDROGENASE-RELATED"/>
    <property type="match status" value="1"/>
</dbReference>
<evidence type="ECO:0000256" key="5">
    <source>
        <dbReference type="ARBA" id="ARBA00067023"/>
    </source>
</evidence>
<dbReference type="InterPro" id="IPR016162">
    <property type="entry name" value="Ald_DH_N"/>
</dbReference>
<evidence type="ECO:0000256" key="2">
    <source>
        <dbReference type="ARBA" id="ARBA00023002"/>
    </source>
</evidence>
<dbReference type="FunFam" id="3.40.605.10:FF:000037">
    <property type="entry name" value="NADP-dependent fatty aldehyde dehydrogenase"/>
    <property type="match status" value="1"/>
</dbReference>
<dbReference type="GO" id="GO:0047533">
    <property type="term" value="F:2,5-dioxovalerate dehydrogenase (NADP+) activity"/>
    <property type="evidence" value="ECO:0007669"/>
    <property type="project" value="UniProtKB-EC"/>
</dbReference>
<dbReference type="Proteomes" id="UP000518892">
    <property type="component" value="Unassembled WGS sequence"/>
</dbReference>
<dbReference type="AlphaFoldDB" id="A0A7W5EWF6"/>
<dbReference type="CDD" id="cd07129">
    <property type="entry name" value="ALDH_KGSADH"/>
    <property type="match status" value="1"/>
</dbReference>
<accession>A0A7W5EWF6</accession>
<dbReference type="InterPro" id="IPR050740">
    <property type="entry name" value="Aldehyde_DH_Superfamily"/>
</dbReference>
<keyword evidence="8" id="KW-1185">Reference proteome</keyword>
<dbReference type="InterPro" id="IPR016161">
    <property type="entry name" value="Ald_DH/histidinol_DH"/>
</dbReference>
<dbReference type="Gene3D" id="3.40.605.10">
    <property type="entry name" value="Aldehyde Dehydrogenase, Chain A, domain 1"/>
    <property type="match status" value="1"/>
</dbReference>
<comment type="caution">
    <text evidence="7">The sequence shown here is derived from an EMBL/GenBank/DDBJ whole genome shotgun (WGS) entry which is preliminary data.</text>
</comment>
<dbReference type="InterPro" id="IPR044151">
    <property type="entry name" value="ALDH_KGSADH"/>
</dbReference>
<dbReference type="InterPro" id="IPR015590">
    <property type="entry name" value="Aldehyde_DH_dom"/>
</dbReference>
<evidence type="ECO:0000313" key="8">
    <source>
        <dbReference type="Proteomes" id="UP000518892"/>
    </source>
</evidence>
<name>A0A7W5EWF6_9GAMM</name>
<evidence type="ECO:0000256" key="4">
    <source>
        <dbReference type="ARBA" id="ARBA00051918"/>
    </source>
</evidence>
<proteinExistence type="inferred from homology"/>
<evidence type="ECO:0000313" key="7">
    <source>
        <dbReference type="EMBL" id="MBB3232658.1"/>
    </source>
</evidence>
<evidence type="ECO:0000259" key="6">
    <source>
        <dbReference type="Pfam" id="PF00171"/>
    </source>
</evidence>
<organism evidence="7 8">
    <name type="scientific">Halomonas stenophila</name>
    <dbReference type="NCBI Taxonomy" id="795312"/>
    <lineage>
        <taxon>Bacteria</taxon>
        <taxon>Pseudomonadati</taxon>
        <taxon>Pseudomonadota</taxon>
        <taxon>Gammaproteobacteria</taxon>
        <taxon>Oceanospirillales</taxon>
        <taxon>Halomonadaceae</taxon>
        <taxon>Halomonas</taxon>
    </lineage>
</organism>
<dbReference type="Gene3D" id="3.40.309.10">
    <property type="entry name" value="Aldehyde Dehydrogenase, Chain A, domain 2"/>
    <property type="match status" value="1"/>
</dbReference>
<gene>
    <name evidence="7" type="ORF">FHR97_003531</name>
</gene>
<feature type="domain" description="Aldehyde dehydrogenase" evidence="6">
    <location>
        <begin position="19"/>
        <end position="466"/>
    </location>
</feature>